<comment type="subcellular location">
    <subcellularLocation>
        <location evidence="2">Endomembrane system</location>
    </subcellularLocation>
    <subcellularLocation>
        <location evidence="1">Membrane</location>
        <topology evidence="1">Single-pass membrane protein</topology>
    </subcellularLocation>
</comment>
<dbReference type="Gene3D" id="4.10.400.10">
    <property type="entry name" value="Low-density Lipoprotein Receptor"/>
    <property type="match status" value="2"/>
</dbReference>
<sequence length="347" mass="36152">MGLGQGRFRDGPYPSLFNRGSWRASWGDHLAWSLVKTPGSVRHGFRPGLCHQLCSPGPCLSPQCLLQHGAGGRTCPPSLPRSRSSANGGCQCHSSALGPGLPPGGRSLKPPCPWGGGQDSGLPDLTCVHLAGACPPTSFQCRTSGFCVPLTMRCDGDKDCPDGSDEEECRNKPCAQDGECQPPTGSPCPCDNIDDCLDGIVENVHNCSYQPCPAGELHCLLGGACIPHTWLCDGHPDCPASSDELGCGTETLKEGTATSTGTPVTPHSVTSLKNATATPVEDQDSVQSGYRSACGVIAAAVVLSAGVAAISLFVLSRLCVRGRLHPLGLLTVVKESLLLSDRKTSHF</sequence>
<keyword evidence="6 12" id="KW-1133">Transmembrane helix</keyword>
<comment type="caution">
    <text evidence="11">Lacks conserved residue(s) required for the propagation of feature annotation.</text>
</comment>
<dbReference type="PRINTS" id="PR00261">
    <property type="entry name" value="LDLRECEPTOR"/>
</dbReference>
<keyword evidence="5" id="KW-0677">Repeat</keyword>
<evidence type="ECO:0000256" key="4">
    <source>
        <dbReference type="ARBA" id="ARBA00022729"/>
    </source>
</evidence>
<keyword evidence="4" id="KW-0732">Signal</keyword>
<evidence type="ECO:0000256" key="10">
    <source>
        <dbReference type="ARBA" id="ARBA00023180"/>
    </source>
</evidence>
<dbReference type="AlphaFoldDB" id="A0A452UGP1"/>
<feature type="transmembrane region" description="Helical" evidence="12">
    <location>
        <begin position="295"/>
        <end position="315"/>
    </location>
</feature>
<dbReference type="PANTHER" id="PTHR22722">
    <property type="entry name" value="LOW-DENSITY LIPOPROTEIN RECEPTOR-RELATED PROTEIN 2-RELATED"/>
    <property type="match status" value="1"/>
</dbReference>
<dbReference type="PROSITE" id="PS50068">
    <property type="entry name" value="LDLRA_2"/>
    <property type="match status" value="2"/>
</dbReference>
<keyword evidence="10" id="KW-0325">Glycoprotein</keyword>
<keyword evidence="7 12" id="KW-0472">Membrane</keyword>
<dbReference type="GO" id="GO:0005886">
    <property type="term" value="C:plasma membrane"/>
    <property type="evidence" value="ECO:0007669"/>
    <property type="project" value="TreeGrafter"/>
</dbReference>
<dbReference type="GeneTree" id="ENSGT00730000111436"/>
<dbReference type="InterPro" id="IPR002172">
    <property type="entry name" value="LDrepeatLR_classA_rpt"/>
</dbReference>
<evidence type="ECO:0000256" key="7">
    <source>
        <dbReference type="ARBA" id="ARBA00023136"/>
    </source>
</evidence>
<keyword evidence="3 12" id="KW-0812">Transmembrane</keyword>
<evidence type="ECO:0000256" key="11">
    <source>
        <dbReference type="PROSITE-ProRule" id="PRU00124"/>
    </source>
</evidence>
<evidence type="ECO:0000256" key="12">
    <source>
        <dbReference type="SAM" id="Phobius"/>
    </source>
</evidence>
<dbReference type="CDD" id="cd00112">
    <property type="entry name" value="LDLa"/>
    <property type="match status" value="2"/>
</dbReference>
<dbReference type="GO" id="GO:0043235">
    <property type="term" value="C:receptor complex"/>
    <property type="evidence" value="ECO:0007669"/>
    <property type="project" value="TreeGrafter"/>
</dbReference>
<dbReference type="PROSITE" id="PS01209">
    <property type="entry name" value="LDLRA_1"/>
    <property type="match status" value="2"/>
</dbReference>
<evidence type="ECO:0000256" key="6">
    <source>
        <dbReference type="ARBA" id="ARBA00022989"/>
    </source>
</evidence>
<name>A0A452UGP1_URSMA</name>
<feature type="disulfide bond" evidence="11">
    <location>
        <begin position="232"/>
        <end position="247"/>
    </location>
</feature>
<dbReference type="InterPro" id="IPR051221">
    <property type="entry name" value="LDLR-related"/>
</dbReference>
<keyword evidence="9" id="KW-0675">Receptor</keyword>
<dbReference type="SMART" id="SM00192">
    <property type="entry name" value="LDLa"/>
    <property type="match status" value="2"/>
</dbReference>
<dbReference type="Ensembl" id="ENSUMAT00000023667.1">
    <property type="protein sequence ID" value="ENSUMAP00000019990.1"/>
    <property type="gene ID" value="ENSUMAG00000014644.1"/>
</dbReference>
<proteinExistence type="predicted"/>
<evidence type="ECO:0000256" key="5">
    <source>
        <dbReference type="ARBA" id="ARBA00022737"/>
    </source>
</evidence>
<evidence type="ECO:0000256" key="1">
    <source>
        <dbReference type="ARBA" id="ARBA00004167"/>
    </source>
</evidence>
<feature type="disulfide bond" evidence="11">
    <location>
        <begin position="154"/>
        <end position="169"/>
    </location>
</feature>
<evidence type="ECO:0000256" key="3">
    <source>
        <dbReference type="ARBA" id="ARBA00022692"/>
    </source>
</evidence>
<dbReference type="PANTHER" id="PTHR22722:SF5">
    <property type="entry name" value="LOW-DENSITY LIPOPROTEIN RECEPTOR-RELATED PROTEIN 1B"/>
    <property type="match status" value="1"/>
</dbReference>
<dbReference type="InterPro" id="IPR023415">
    <property type="entry name" value="LDLR_class-A_CS"/>
</dbReference>
<evidence type="ECO:0000256" key="2">
    <source>
        <dbReference type="ARBA" id="ARBA00004308"/>
    </source>
</evidence>
<dbReference type="GO" id="GO:0012505">
    <property type="term" value="C:endomembrane system"/>
    <property type="evidence" value="ECO:0007669"/>
    <property type="project" value="UniProtKB-SubCell"/>
</dbReference>
<gene>
    <name evidence="13" type="primary">CD320</name>
</gene>
<evidence type="ECO:0000313" key="13">
    <source>
        <dbReference type="Ensembl" id="ENSUMAP00000019990"/>
    </source>
</evidence>
<dbReference type="GO" id="GO:0005041">
    <property type="term" value="F:low-density lipoprotein particle receptor activity"/>
    <property type="evidence" value="ECO:0007669"/>
    <property type="project" value="TreeGrafter"/>
</dbReference>
<dbReference type="Pfam" id="PF00057">
    <property type="entry name" value="Ldl_recept_a"/>
    <property type="match status" value="2"/>
</dbReference>
<dbReference type="SUPFAM" id="SSF57424">
    <property type="entry name" value="LDL receptor-like module"/>
    <property type="match status" value="2"/>
</dbReference>
<dbReference type="FunFam" id="4.10.400.10:FF:000002">
    <property type="entry name" value="Low-density lipoprotein receptor-related protein 1"/>
    <property type="match status" value="1"/>
</dbReference>
<keyword evidence="8 11" id="KW-1015">Disulfide bond</keyword>
<evidence type="ECO:0000256" key="8">
    <source>
        <dbReference type="ARBA" id="ARBA00023157"/>
    </source>
</evidence>
<dbReference type="FunFam" id="4.10.400.10:FF:000045">
    <property type="entry name" value="Low-density lipoprotein receptor-related protein 2"/>
    <property type="match status" value="1"/>
</dbReference>
<organism evidence="13">
    <name type="scientific">Ursus maritimus</name>
    <name type="common">Polar bear</name>
    <name type="synonym">Thalarctos maritimus</name>
    <dbReference type="NCBI Taxonomy" id="29073"/>
    <lineage>
        <taxon>Eukaryota</taxon>
        <taxon>Metazoa</taxon>
        <taxon>Chordata</taxon>
        <taxon>Craniata</taxon>
        <taxon>Vertebrata</taxon>
        <taxon>Euteleostomi</taxon>
        <taxon>Mammalia</taxon>
        <taxon>Eutheria</taxon>
        <taxon>Laurasiatheria</taxon>
        <taxon>Carnivora</taxon>
        <taxon>Caniformia</taxon>
        <taxon>Ursidae</taxon>
        <taxon>Ursus</taxon>
    </lineage>
</organism>
<reference evidence="13" key="1">
    <citation type="submission" date="2019-03" db="UniProtKB">
        <authorList>
            <consortium name="Ensembl"/>
        </authorList>
    </citation>
    <scope>IDENTIFICATION</scope>
</reference>
<evidence type="ECO:0000256" key="9">
    <source>
        <dbReference type="ARBA" id="ARBA00023170"/>
    </source>
</evidence>
<protein>
    <submittedName>
        <fullName evidence="13">CD320 molecule</fullName>
    </submittedName>
</protein>
<accession>A0A452UGP1</accession>
<dbReference type="InterPro" id="IPR036055">
    <property type="entry name" value="LDL_receptor-like_sf"/>
</dbReference>